<keyword evidence="3" id="KW-0238">DNA-binding</keyword>
<dbReference type="InterPro" id="IPR058163">
    <property type="entry name" value="LysR-type_TF_proteobact-type"/>
</dbReference>
<keyword evidence="2" id="KW-0805">Transcription regulation</keyword>
<evidence type="ECO:0000256" key="1">
    <source>
        <dbReference type="ARBA" id="ARBA00009437"/>
    </source>
</evidence>
<dbReference type="Proteomes" id="UP001149719">
    <property type="component" value="Unassembled WGS sequence"/>
</dbReference>
<evidence type="ECO:0000256" key="4">
    <source>
        <dbReference type="ARBA" id="ARBA00023163"/>
    </source>
</evidence>
<dbReference type="InterPro" id="IPR036388">
    <property type="entry name" value="WH-like_DNA-bd_sf"/>
</dbReference>
<comment type="similarity">
    <text evidence="1">Belongs to the LysR transcriptional regulatory family.</text>
</comment>
<dbReference type="RefSeq" id="WP_269127207.1">
    <property type="nucleotide sequence ID" value="NZ_JAPUBN010000020.1"/>
</dbReference>
<evidence type="ECO:0000313" key="7">
    <source>
        <dbReference type="Proteomes" id="UP001149719"/>
    </source>
</evidence>
<dbReference type="PRINTS" id="PR00039">
    <property type="entry name" value="HTHLYSR"/>
</dbReference>
<dbReference type="PANTHER" id="PTHR30537">
    <property type="entry name" value="HTH-TYPE TRANSCRIPTIONAL REGULATOR"/>
    <property type="match status" value="1"/>
</dbReference>
<dbReference type="InterPro" id="IPR036390">
    <property type="entry name" value="WH_DNA-bd_sf"/>
</dbReference>
<evidence type="ECO:0000313" key="6">
    <source>
        <dbReference type="EMBL" id="MCZ2723110.1"/>
    </source>
</evidence>
<dbReference type="Pfam" id="PF03466">
    <property type="entry name" value="LysR_substrate"/>
    <property type="match status" value="1"/>
</dbReference>
<dbReference type="InterPro" id="IPR000847">
    <property type="entry name" value="LysR_HTH_N"/>
</dbReference>
<dbReference type="Pfam" id="PF00126">
    <property type="entry name" value="HTH_1"/>
    <property type="match status" value="1"/>
</dbReference>
<dbReference type="EMBL" id="JAPUBN010000020">
    <property type="protein sequence ID" value="MCZ2723110.1"/>
    <property type="molecule type" value="Genomic_DNA"/>
</dbReference>
<protein>
    <submittedName>
        <fullName evidence="6">LysR substrate-binding domain-containing protein</fullName>
    </submittedName>
</protein>
<sequence>MSLPPLKSLPIFETVARLNSFSKAAEELNLTQSAVSHQIKLLENYLGESLFIRQGRNLSMTHEGKAYLDSISTSLELISRASNQIKGQEQTQIRLALYSSFAISWLIPRLNDFKRQYPLLDVSIEMTHFTPELSDRIADCFVTTEEQKRGFSFETLYEERLFPACSPAMLAQIQIDLGTNDINKIKELLIATPSLLLKYPLITTYSIYKGYAIEWKLWFQEQGVELPSEVRFQKFSHLLLAYEAAKYDQGITLINDYMLKEQSSEGNLITLPIHSLKTNDKFSFVFKTSRRNEAGINQLKQWITQQSRTLEWKTETD</sequence>
<evidence type="ECO:0000259" key="5">
    <source>
        <dbReference type="PROSITE" id="PS50931"/>
    </source>
</evidence>
<name>A0ABT4JXK5_9GAMM</name>
<reference evidence="6" key="1">
    <citation type="submission" date="2022-12" db="EMBL/GenBank/DDBJ databases">
        <title>Marinomonas 15G1-11 sp. nov, isolated from marine algae.</title>
        <authorList>
            <person name="Butt M."/>
            <person name="Choi D.G."/>
            <person name="Kim J.M."/>
            <person name="Lee J.K."/>
            <person name="Baek J.H."/>
            <person name="Jeon C.O."/>
        </authorList>
    </citation>
    <scope>NUCLEOTIDE SEQUENCE</scope>
    <source>
        <strain evidence="6">15G1-11</strain>
    </source>
</reference>
<proteinExistence type="inferred from homology"/>
<dbReference type="InterPro" id="IPR005119">
    <property type="entry name" value="LysR_subst-bd"/>
</dbReference>
<organism evidence="6 7">
    <name type="scientific">Marinomonas phaeophyticola</name>
    <dbReference type="NCBI Taxonomy" id="3004091"/>
    <lineage>
        <taxon>Bacteria</taxon>
        <taxon>Pseudomonadati</taxon>
        <taxon>Pseudomonadota</taxon>
        <taxon>Gammaproteobacteria</taxon>
        <taxon>Oceanospirillales</taxon>
        <taxon>Oceanospirillaceae</taxon>
        <taxon>Marinomonas</taxon>
    </lineage>
</organism>
<accession>A0ABT4JXK5</accession>
<gene>
    <name evidence="6" type="ORF">O1D97_16200</name>
</gene>
<comment type="caution">
    <text evidence="6">The sequence shown here is derived from an EMBL/GenBank/DDBJ whole genome shotgun (WGS) entry which is preliminary data.</text>
</comment>
<evidence type="ECO:0000256" key="2">
    <source>
        <dbReference type="ARBA" id="ARBA00023015"/>
    </source>
</evidence>
<dbReference type="SUPFAM" id="SSF46785">
    <property type="entry name" value="Winged helix' DNA-binding domain"/>
    <property type="match status" value="1"/>
</dbReference>
<keyword evidence="4" id="KW-0804">Transcription</keyword>
<dbReference type="PROSITE" id="PS50931">
    <property type="entry name" value="HTH_LYSR"/>
    <property type="match status" value="1"/>
</dbReference>
<evidence type="ECO:0000256" key="3">
    <source>
        <dbReference type="ARBA" id="ARBA00023125"/>
    </source>
</evidence>
<dbReference type="Gene3D" id="1.10.10.10">
    <property type="entry name" value="Winged helix-like DNA-binding domain superfamily/Winged helix DNA-binding domain"/>
    <property type="match status" value="1"/>
</dbReference>
<keyword evidence="7" id="KW-1185">Reference proteome</keyword>
<dbReference type="PANTHER" id="PTHR30537:SF26">
    <property type="entry name" value="GLYCINE CLEAVAGE SYSTEM TRANSCRIPTIONAL ACTIVATOR"/>
    <property type="match status" value="1"/>
</dbReference>
<feature type="domain" description="HTH lysR-type" evidence="5">
    <location>
        <begin position="4"/>
        <end position="61"/>
    </location>
</feature>
<dbReference type="SUPFAM" id="SSF53850">
    <property type="entry name" value="Periplasmic binding protein-like II"/>
    <property type="match status" value="1"/>
</dbReference>
<dbReference type="Gene3D" id="3.40.190.10">
    <property type="entry name" value="Periplasmic binding protein-like II"/>
    <property type="match status" value="2"/>
</dbReference>